<evidence type="ECO:0000259" key="16">
    <source>
        <dbReference type="Pfam" id="PF00586"/>
    </source>
</evidence>
<dbReference type="GO" id="GO:0005829">
    <property type="term" value="C:cytosol"/>
    <property type="evidence" value="ECO:0007669"/>
    <property type="project" value="TreeGrafter"/>
</dbReference>
<keyword evidence="10 15" id="KW-0067">ATP-binding</keyword>
<keyword evidence="8 15" id="KW-0547">Nucleotide-binding</keyword>
<keyword evidence="19" id="KW-1185">Reference proteome</keyword>
<comment type="similarity">
    <text evidence="3 15">Belongs to the AIR synthase family.</text>
</comment>
<evidence type="ECO:0000256" key="4">
    <source>
        <dbReference type="ARBA" id="ARBA00013047"/>
    </source>
</evidence>
<evidence type="ECO:0000256" key="2">
    <source>
        <dbReference type="ARBA" id="ARBA00004686"/>
    </source>
</evidence>
<dbReference type="Gene3D" id="3.90.650.10">
    <property type="entry name" value="PurM-like C-terminal domain"/>
    <property type="match status" value="1"/>
</dbReference>
<dbReference type="PANTHER" id="PTHR10520">
    <property type="entry name" value="TRIFUNCTIONAL PURINE BIOSYNTHETIC PROTEIN ADENOSINE-3-RELATED"/>
    <property type="match status" value="1"/>
</dbReference>
<comment type="pathway">
    <text evidence="2 15">Purine metabolism; IMP biosynthesis via de novo pathway; 5-amino-1-(5-phospho-D-ribosyl)imidazole from N(2)-formyl-N(1)-(5-phospho-D-ribosyl)glycinamide: step 2/2.</text>
</comment>
<dbReference type="SUPFAM" id="SSF55326">
    <property type="entry name" value="PurM N-terminal domain-like"/>
    <property type="match status" value="1"/>
</dbReference>
<dbReference type="EC" id="6.3.3.1" evidence="4 15"/>
<dbReference type="GO" id="GO:0004637">
    <property type="term" value="F:phosphoribosylamine-glycine ligase activity"/>
    <property type="evidence" value="ECO:0007669"/>
    <property type="project" value="TreeGrafter"/>
</dbReference>
<dbReference type="SUPFAM" id="SSF56042">
    <property type="entry name" value="PurM C-terminal domain-like"/>
    <property type="match status" value="1"/>
</dbReference>
<protein>
    <recommendedName>
        <fullName evidence="5 15">Phosphoribosylformylglycinamidine cyclo-ligase</fullName>
        <ecNumber evidence="4 15">6.3.3.1</ecNumber>
    </recommendedName>
    <alternativeName>
        <fullName evidence="12 15">AIR synthase</fullName>
    </alternativeName>
    <alternativeName>
        <fullName evidence="13 15">AIRS</fullName>
    </alternativeName>
    <alternativeName>
        <fullName evidence="11 15">Phosphoribosyl-aminoimidazole synthetase</fullName>
    </alternativeName>
</protein>
<dbReference type="FunFam" id="3.90.650.10:FF:000011">
    <property type="entry name" value="Phosphoribosylformylglycinamidine cyclo-ligase"/>
    <property type="match status" value="1"/>
</dbReference>
<comment type="subcellular location">
    <subcellularLocation>
        <location evidence="1 15">Cytoplasm</location>
    </subcellularLocation>
</comment>
<dbReference type="InterPro" id="IPR010918">
    <property type="entry name" value="PurM-like_C_dom"/>
</dbReference>
<gene>
    <name evidence="15 18" type="primary">purM</name>
    <name evidence="18" type="ORF">caldi_23710</name>
</gene>
<accession>A0AA35G8P4</accession>
<dbReference type="NCBIfam" id="TIGR00878">
    <property type="entry name" value="purM"/>
    <property type="match status" value="1"/>
</dbReference>
<feature type="domain" description="PurM-like N-terminal" evidence="16">
    <location>
        <begin position="61"/>
        <end position="166"/>
    </location>
</feature>
<evidence type="ECO:0000256" key="3">
    <source>
        <dbReference type="ARBA" id="ARBA00010280"/>
    </source>
</evidence>
<dbReference type="GO" id="GO:0004641">
    <property type="term" value="F:phosphoribosylformylglycinamidine cyclo-ligase activity"/>
    <property type="evidence" value="ECO:0007669"/>
    <property type="project" value="UniProtKB-UniRule"/>
</dbReference>
<dbReference type="PANTHER" id="PTHR10520:SF12">
    <property type="entry name" value="TRIFUNCTIONAL PURINE BIOSYNTHETIC PROTEIN ADENOSINE-3"/>
    <property type="match status" value="1"/>
</dbReference>
<keyword evidence="9 15" id="KW-0658">Purine biosynthesis</keyword>
<proteinExistence type="inferred from homology"/>
<evidence type="ECO:0000259" key="17">
    <source>
        <dbReference type="Pfam" id="PF02769"/>
    </source>
</evidence>
<keyword evidence="6 15" id="KW-0963">Cytoplasm</keyword>
<dbReference type="InterPro" id="IPR016188">
    <property type="entry name" value="PurM-like_N"/>
</dbReference>
<dbReference type="InterPro" id="IPR004733">
    <property type="entry name" value="PurM_cligase"/>
</dbReference>
<evidence type="ECO:0000256" key="12">
    <source>
        <dbReference type="ARBA" id="ARBA00032931"/>
    </source>
</evidence>
<comment type="catalytic activity">
    <reaction evidence="14 15">
        <text>2-formamido-N(1)-(5-O-phospho-beta-D-ribosyl)acetamidine + ATP = 5-amino-1-(5-phospho-beta-D-ribosyl)imidazole + ADP + phosphate + H(+)</text>
        <dbReference type="Rhea" id="RHEA:23032"/>
        <dbReference type="ChEBI" id="CHEBI:15378"/>
        <dbReference type="ChEBI" id="CHEBI:30616"/>
        <dbReference type="ChEBI" id="CHEBI:43474"/>
        <dbReference type="ChEBI" id="CHEBI:137981"/>
        <dbReference type="ChEBI" id="CHEBI:147287"/>
        <dbReference type="ChEBI" id="CHEBI:456216"/>
        <dbReference type="EC" id="6.3.3.1"/>
    </reaction>
</comment>
<evidence type="ECO:0000256" key="1">
    <source>
        <dbReference type="ARBA" id="ARBA00004496"/>
    </source>
</evidence>
<organism evidence="18 19">
    <name type="scientific">Caldinitratiruptor microaerophilus</name>
    <dbReference type="NCBI Taxonomy" id="671077"/>
    <lineage>
        <taxon>Bacteria</taxon>
        <taxon>Bacillati</taxon>
        <taxon>Bacillota</taxon>
        <taxon>Clostridia</taxon>
        <taxon>Eubacteriales</taxon>
        <taxon>Symbiobacteriaceae</taxon>
        <taxon>Caldinitratiruptor</taxon>
    </lineage>
</organism>
<dbReference type="GO" id="GO:0006189">
    <property type="term" value="P:'de novo' IMP biosynthetic process"/>
    <property type="evidence" value="ECO:0007669"/>
    <property type="project" value="UniProtKB-UniRule"/>
</dbReference>
<evidence type="ECO:0000313" key="19">
    <source>
        <dbReference type="Proteomes" id="UP001163687"/>
    </source>
</evidence>
<evidence type="ECO:0000256" key="11">
    <source>
        <dbReference type="ARBA" id="ARBA00031908"/>
    </source>
</evidence>
<keyword evidence="7 15" id="KW-0436">Ligase</keyword>
<dbReference type="KEGG" id="cmic:caldi_23710"/>
<dbReference type="InterPro" id="IPR036921">
    <property type="entry name" value="PurM-like_N_sf"/>
</dbReference>
<dbReference type="Pfam" id="PF00586">
    <property type="entry name" value="AIRS"/>
    <property type="match status" value="1"/>
</dbReference>
<evidence type="ECO:0000256" key="15">
    <source>
        <dbReference type="HAMAP-Rule" id="MF_00741"/>
    </source>
</evidence>
<feature type="domain" description="PurM-like C-terminal" evidence="17">
    <location>
        <begin position="178"/>
        <end position="348"/>
    </location>
</feature>
<evidence type="ECO:0000256" key="5">
    <source>
        <dbReference type="ARBA" id="ARBA00020367"/>
    </source>
</evidence>
<dbReference type="AlphaFoldDB" id="A0AA35G8P4"/>
<dbReference type="Gene3D" id="3.30.1330.10">
    <property type="entry name" value="PurM-like, N-terminal domain"/>
    <property type="match status" value="1"/>
</dbReference>
<name>A0AA35G8P4_9FIRM</name>
<dbReference type="GO" id="GO:0046084">
    <property type="term" value="P:adenine biosynthetic process"/>
    <property type="evidence" value="ECO:0007669"/>
    <property type="project" value="TreeGrafter"/>
</dbReference>
<reference evidence="18" key="1">
    <citation type="submission" date="2022-03" db="EMBL/GenBank/DDBJ databases">
        <title>Complete genome sequence of Caldinitratiruptor microaerophilus.</title>
        <authorList>
            <person name="Mukaiyama R."/>
            <person name="Nishiyama T."/>
            <person name="Ueda K."/>
        </authorList>
    </citation>
    <scope>NUCLEOTIDE SEQUENCE</scope>
    <source>
        <strain evidence="18">JCM 16183</strain>
    </source>
</reference>
<evidence type="ECO:0000256" key="9">
    <source>
        <dbReference type="ARBA" id="ARBA00022755"/>
    </source>
</evidence>
<evidence type="ECO:0000313" key="18">
    <source>
        <dbReference type="EMBL" id="BDG61281.1"/>
    </source>
</evidence>
<evidence type="ECO:0000256" key="8">
    <source>
        <dbReference type="ARBA" id="ARBA00022741"/>
    </source>
</evidence>
<evidence type="ECO:0000256" key="6">
    <source>
        <dbReference type="ARBA" id="ARBA00022490"/>
    </source>
</evidence>
<dbReference type="Pfam" id="PF02769">
    <property type="entry name" value="AIRS_C"/>
    <property type="match status" value="1"/>
</dbReference>
<dbReference type="RefSeq" id="WP_264841939.1">
    <property type="nucleotide sequence ID" value="NZ_AP025628.1"/>
</dbReference>
<dbReference type="GO" id="GO:0005524">
    <property type="term" value="F:ATP binding"/>
    <property type="evidence" value="ECO:0007669"/>
    <property type="project" value="UniProtKB-KW"/>
</dbReference>
<dbReference type="EMBL" id="AP025628">
    <property type="protein sequence ID" value="BDG61281.1"/>
    <property type="molecule type" value="Genomic_DNA"/>
</dbReference>
<evidence type="ECO:0000256" key="10">
    <source>
        <dbReference type="ARBA" id="ARBA00022840"/>
    </source>
</evidence>
<dbReference type="Proteomes" id="UP001163687">
    <property type="component" value="Chromosome"/>
</dbReference>
<dbReference type="FunFam" id="3.30.1330.10:FF:000001">
    <property type="entry name" value="Phosphoribosylformylglycinamidine cyclo-ligase"/>
    <property type="match status" value="1"/>
</dbReference>
<evidence type="ECO:0000256" key="14">
    <source>
        <dbReference type="ARBA" id="ARBA00049057"/>
    </source>
</evidence>
<dbReference type="CDD" id="cd02196">
    <property type="entry name" value="PurM"/>
    <property type="match status" value="1"/>
</dbReference>
<evidence type="ECO:0000256" key="13">
    <source>
        <dbReference type="ARBA" id="ARBA00033093"/>
    </source>
</evidence>
<dbReference type="InterPro" id="IPR036676">
    <property type="entry name" value="PurM-like_C_sf"/>
</dbReference>
<evidence type="ECO:0000256" key="7">
    <source>
        <dbReference type="ARBA" id="ARBA00022598"/>
    </source>
</evidence>
<sequence length="350" mass="36800">MRPDEGGLTYRAAGVDVARKAGAIARLSAHTRRTHRPGVLGDIGGFGGLFALDVSRYPEPVLVSSADGVGTKLKVAQAAGRHDTVGIDLVAMNVDDVAVQGAEPLFFLDYVAMGSLDEATLDALVRGVAEGCRQAGCALVGGETAEMPDFYAPGEYDLAGFCVGVVNRDRLLDGRDVRPGHAVVGLASSGLHSNGYSLARRVLLRPWGGAFDLDDRPPELGGRTVAEELLVPTRIYAPALLALRGRVRLAAAAHITGGSFAKNLPRVLPAGLGVELRRGTWPEPPVFGLIQRLGRVAPEEMERTFNLGIGMAIIVPPEDAEAAVAALAELGLAAWRIGTVTDRPGVVIRR</sequence>
<dbReference type="HAMAP" id="MF_00741">
    <property type="entry name" value="AIRS"/>
    <property type="match status" value="1"/>
</dbReference>